<dbReference type="InterPro" id="IPR020901">
    <property type="entry name" value="Prtase_inh_Kunz-CS"/>
</dbReference>
<dbReference type="SMART" id="SM00131">
    <property type="entry name" value="KU"/>
    <property type="match status" value="1"/>
</dbReference>
<evidence type="ECO:0000256" key="2">
    <source>
        <dbReference type="ARBA" id="ARBA00022900"/>
    </source>
</evidence>
<dbReference type="OrthoDB" id="5950222at2759"/>
<dbReference type="FunFam" id="4.10.410.10:FF:000015">
    <property type="entry name" value="WAP four-disulfide core domain 6A"/>
    <property type="match status" value="1"/>
</dbReference>
<dbReference type="PROSITE" id="PS00280">
    <property type="entry name" value="BPTI_KUNITZ_1"/>
    <property type="match status" value="1"/>
</dbReference>
<keyword evidence="6" id="KW-1185">Reference proteome</keyword>
<dbReference type="PRINTS" id="PR00759">
    <property type="entry name" value="BASICPTASE"/>
</dbReference>
<feature type="domain" description="BPTI/Kunitz inhibitor" evidence="4">
    <location>
        <begin position="7"/>
        <end position="57"/>
    </location>
</feature>
<protein>
    <submittedName>
        <fullName evidence="7">BPTI/Kunitz inhibitor domain-containing protein</fullName>
    </submittedName>
</protein>
<dbReference type="InterPro" id="IPR050098">
    <property type="entry name" value="TFPI/VKTCI-like"/>
</dbReference>
<dbReference type="EMBL" id="UYSU01034922">
    <property type="protein sequence ID" value="VDL95298.1"/>
    <property type="molecule type" value="Genomic_DNA"/>
</dbReference>
<dbReference type="PROSITE" id="PS50279">
    <property type="entry name" value="BPTI_KUNITZ_2"/>
    <property type="match status" value="1"/>
</dbReference>
<proteinExistence type="predicted"/>
<dbReference type="AlphaFoldDB" id="A0A183SXG5"/>
<gene>
    <name evidence="5" type="ORF">SSLN_LOCUS8913</name>
</gene>
<dbReference type="GO" id="GO:0004867">
    <property type="term" value="F:serine-type endopeptidase inhibitor activity"/>
    <property type="evidence" value="ECO:0007669"/>
    <property type="project" value="UniProtKB-KW"/>
</dbReference>
<dbReference type="SUPFAM" id="SSF57362">
    <property type="entry name" value="BPTI-like"/>
    <property type="match status" value="1"/>
</dbReference>
<dbReference type="CDD" id="cd00109">
    <property type="entry name" value="Kunitz-type"/>
    <property type="match status" value="1"/>
</dbReference>
<dbReference type="WBParaSite" id="SSLN_0000925401-mRNA-1">
    <property type="protein sequence ID" value="SSLN_0000925401-mRNA-1"/>
    <property type="gene ID" value="SSLN_0000925401"/>
</dbReference>
<dbReference type="Pfam" id="PF00014">
    <property type="entry name" value="Kunitz_BPTI"/>
    <property type="match status" value="1"/>
</dbReference>
<name>A0A183SXG5_SCHSO</name>
<evidence type="ECO:0000313" key="7">
    <source>
        <dbReference type="WBParaSite" id="SSLN_0000925401-mRNA-1"/>
    </source>
</evidence>
<dbReference type="InterPro" id="IPR002223">
    <property type="entry name" value="Kunitz_BPTI"/>
</dbReference>
<reference evidence="7" key="1">
    <citation type="submission" date="2016-06" db="UniProtKB">
        <authorList>
            <consortium name="WormBaseParasite"/>
        </authorList>
    </citation>
    <scope>IDENTIFICATION</scope>
</reference>
<sequence length="61" mass="6681">MTTNEICTLPAEKGMCAAYMPRFYFDATTGTCKSFIYGGCGGNKNNFKSQLECVQSCVPHN</sequence>
<dbReference type="InterPro" id="IPR036880">
    <property type="entry name" value="Kunitz_BPTI_sf"/>
</dbReference>
<organism evidence="7">
    <name type="scientific">Schistocephalus solidus</name>
    <name type="common">Tapeworm</name>
    <dbReference type="NCBI Taxonomy" id="70667"/>
    <lineage>
        <taxon>Eukaryota</taxon>
        <taxon>Metazoa</taxon>
        <taxon>Spiralia</taxon>
        <taxon>Lophotrochozoa</taxon>
        <taxon>Platyhelminthes</taxon>
        <taxon>Cestoda</taxon>
        <taxon>Eucestoda</taxon>
        <taxon>Diphyllobothriidea</taxon>
        <taxon>Diphyllobothriidae</taxon>
        <taxon>Schistocephalus</taxon>
    </lineage>
</organism>
<evidence type="ECO:0000256" key="3">
    <source>
        <dbReference type="ARBA" id="ARBA00023157"/>
    </source>
</evidence>
<dbReference type="STRING" id="70667.A0A183SXG5"/>
<dbReference type="PANTHER" id="PTHR10083">
    <property type="entry name" value="KUNITZ-TYPE PROTEASE INHIBITOR-RELATED"/>
    <property type="match status" value="1"/>
</dbReference>
<dbReference type="GO" id="GO:0005615">
    <property type="term" value="C:extracellular space"/>
    <property type="evidence" value="ECO:0007669"/>
    <property type="project" value="TreeGrafter"/>
</dbReference>
<accession>A0A183SXG5</accession>
<keyword evidence="3" id="KW-1015">Disulfide bond</keyword>
<keyword evidence="2" id="KW-0722">Serine protease inhibitor</keyword>
<dbReference type="Proteomes" id="UP000275846">
    <property type="component" value="Unassembled WGS sequence"/>
</dbReference>
<dbReference type="PANTHER" id="PTHR10083:SF374">
    <property type="entry name" value="BPTI_KUNITZ INHIBITOR DOMAIN-CONTAINING PROTEIN"/>
    <property type="match status" value="1"/>
</dbReference>
<evidence type="ECO:0000259" key="4">
    <source>
        <dbReference type="PROSITE" id="PS50279"/>
    </source>
</evidence>
<dbReference type="Gene3D" id="4.10.410.10">
    <property type="entry name" value="Pancreatic trypsin inhibitor Kunitz domain"/>
    <property type="match status" value="1"/>
</dbReference>
<evidence type="ECO:0000313" key="5">
    <source>
        <dbReference type="EMBL" id="VDL95298.1"/>
    </source>
</evidence>
<evidence type="ECO:0000313" key="6">
    <source>
        <dbReference type="Proteomes" id="UP000275846"/>
    </source>
</evidence>
<evidence type="ECO:0000256" key="1">
    <source>
        <dbReference type="ARBA" id="ARBA00022690"/>
    </source>
</evidence>
<reference evidence="5 6" key="2">
    <citation type="submission" date="2018-11" db="EMBL/GenBank/DDBJ databases">
        <authorList>
            <consortium name="Pathogen Informatics"/>
        </authorList>
    </citation>
    <scope>NUCLEOTIDE SEQUENCE [LARGE SCALE GENOMIC DNA]</scope>
    <source>
        <strain evidence="5 6">NST_G2</strain>
    </source>
</reference>
<keyword evidence="1" id="KW-0646">Protease inhibitor</keyword>